<dbReference type="Proteomes" id="UP001148629">
    <property type="component" value="Unassembled WGS sequence"/>
</dbReference>
<reference evidence="1" key="1">
    <citation type="submission" date="2022-08" db="EMBL/GenBank/DDBJ databases">
        <title>Genome Sequence of Fusarium decemcellulare.</title>
        <authorList>
            <person name="Buettner E."/>
        </authorList>
    </citation>
    <scope>NUCLEOTIDE SEQUENCE</scope>
    <source>
        <strain evidence="1">Babe19</strain>
    </source>
</reference>
<protein>
    <submittedName>
        <fullName evidence="1">Uncharacterized protein</fullName>
    </submittedName>
</protein>
<evidence type="ECO:0000313" key="2">
    <source>
        <dbReference type="Proteomes" id="UP001148629"/>
    </source>
</evidence>
<comment type="caution">
    <text evidence="1">The sequence shown here is derived from an EMBL/GenBank/DDBJ whole genome shotgun (WGS) entry which is preliminary data.</text>
</comment>
<keyword evidence="2" id="KW-1185">Reference proteome</keyword>
<proteinExistence type="predicted"/>
<accession>A0ACC1RFZ5</accession>
<organism evidence="1 2">
    <name type="scientific">Fusarium decemcellulare</name>
    <dbReference type="NCBI Taxonomy" id="57161"/>
    <lineage>
        <taxon>Eukaryota</taxon>
        <taxon>Fungi</taxon>
        <taxon>Dikarya</taxon>
        <taxon>Ascomycota</taxon>
        <taxon>Pezizomycotina</taxon>
        <taxon>Sordariomycetes</taxon>
        <taxon>Hypocreomycetidae</taxon>
        <taxon>Hypocreales</taxon>
        <taxon>Nectriaceae</taxon>
        <taxon>Fusarium</taxon>
        <taxon>Fusarium decemcellulare species complex</taxon>
    </lineage>
</organism>
<dbReference type="EMBL" id="JANRMS010003826">
    <property type="protein sequence ID" value="KAJ3514605.1"/>
    <property type="molecule type" value="Genomic_DNA"/>
</dbReference>
<gene>
    <name evidence="1" type="ORF">NM208_g15049</name>
</gene>
<name>A0ACC1RFZ5_9HYPO</name>
<evidence type="ECO:0000313" key="1">
    <source>
        <dbReference type="EMBL" id="KAJ3514605.1"/>
    </source>
</evidence>
<sequence length="80" mass="9037">MARRQHLTLTFVLVLAAFFTLSYFFSGPSRSTVPKFDDDLAEPLKDAPRSEFAADLRLPPRGTTWWKVHRPKAGECDAQG</sequence>